<evidence type="ECO:0000313" key="2">
    <source>
        <dbReference type="EMBL" id="KAK7392054.1"/>
    </source>
</evidence>
<dbReference type="EMBL" id="JAYMYS010000005">
    <property type="protein sequence ID" value="KAK7392054.1"/>
    <property type="molecule type" value="Genomic_DNA"/>
</dbReference>
<evidence type="ECO:0000313" key="3">
    <source>
        <dbReference type="Proteomes" id="UP001386955"/>
    </source>
</evidence>
<reference evidence="2 3" key="1">
    <citation type="submission" date="2024-01" db="EMBL/GenBank/DDBJ databases">
        <title>The genomes of 5 underutilized Papilionoideae crops provide insights into root nodulation and disease resistanc.</title>
        <authorList>
            <person name="Jiang F."/>
        </authorList>
    </citation>
    <scope>NUCLEOTIDE SEQUENCE [LARGE SCALE GENOMIC DNA]</scope>
    <source>
        <strain evidence="2">DUOXIRENSHENG_FW03</strain>
        <tissue evidence="2">Leaves</tissue>
    </source>
</reference>
<feature type="compositionally biased region" description="Acidic residues" evidence="1">
    <location>
        <begin position="88"/>
        <end position="99"/>
    </location>
</feature>
<comment type="caution">
    <text evidence="2">The sequence shown here is derived from an EMBL/GenBank/DDBJ whole genome shotgun (WGS) entry which is preliminary data.</text>
</comment>
<accession>A0AAN9SB07</accession>
<dbReference type="AlphaFoldDB" id="A0AAN9SB07"/>
<feature type="compositionally biased region" description="Basic and acidic residues" evidence="1">
    <location>
        <begin position="101"/>
        <end position="112"/>
    </location>
</feature>
<name>A0AAN9SB07_PSOTE</name>
<evidence type="ECO:0000256" key="1">
    <source>
        <dbReference type="SAM" id="MobiDB-lite"/>
    </source>
</evidence>
<protein>
    <submittedName>
        <fullName evidence="2">Uncharacterized protein</fullName>
    </submittedName>
</protein>
<keyword evidence="3" id="KW-1185">Reference proteome</keyword>
<organism evidence="2 3">
    <name type="scientific">Psophocarpus tetragonolobus</name>
    <name type="common">Winged bean</name>
    <name type="synonym">Dolichos tetragonolobus</name>
    <dbReference type="NCBI Taxonomy" id="3891"/>
    <lineage>
        <taxon>Eukaryota</taxon>
        <taxon>Viridiplantae</taxon>
        <taxon>Streptophyta</taxon>
        <taxon>Embryophyta</taxon>
        <taxon>Tracheophyta</taxon>
        <taxon>Spermatophyta</taxon>
        <taxon>Magnoliopsida</taxon>
        <taxon>eudicotyledons</taxon>
        <taxon>Gunneridae</taxon>
        <taxon>Pentapetalae</taxon>
        <taxon>rosids</taxon>
        <taxon>fabids</taxon>
        <taxon>Fabales</taxon>
        <taxon>Fabaceae</taxon>
        <taxon>Papilionoideae</taxon>
        <taxon>50 kb inversion clade</taxon>
        <taxon>NPAAA clade</taxon>
        <taxon>indigoferoid/millettioid clade</taxon>
        <taxon>Phaseoleae</taxon>
        <taxon>Psophocarpus</taxon>
    </lineage>
</organism>
<dbReference type="Proteomes" id="UP001386955">
    <property type="component" value="Unassembled WGS sequence"/>
</dbReference>
<sequence>MQSHHKLRIKIARSKVVKKMQGKFHLLVKDQGTASADDSDNGGTRFTCGSQFSRKSVFSCVLGRQYASKEKKRKSLGDSGNNLLCGDEPVEAAPEETDQTGEGKEKEKEKDRQRVKMNLPLFSFLKKKKGWNNSHGESNNVVKKFGQVRKKASLRHLIRIHSKLLIVRLKLKMIRSLIKKKEKKQFEQEGADENEDRELCKKRILLGERCRPLNSPGYATYSFFLPRAQRHP</sequence>
<proteinExistence type="predicted"/>
<feature type="region of interest" description="Disordered" evidence="1">
    <location>
        <begin position="71"/>
        <end position="112"/>
    </location>
</feature>
<gene>
    <name evidence="2" type="ORF">VNO78_20480</name>
</gene>